<feature type="chain" id="PRO_5046958600" evidence="1">
    <location>
        <begin position="21"/>
        <end position="433"/>
    </location>
</feature>
<reference evidence="2" key="1">
    <citation type="submission" date="2022-09" db="EMBL/GenBank/DDBJ databases">
        <title>Comparative genomics and taxonomic characterization of three novel marine species of genus Reichenbachiella exhibiting antioxidant and polysaccharide degradation activities.</title>
        <authorList>
            <person name="Muhammad N."/>
            <person name="Lee Y.-J."/>
            <person name="Ko J."/>
            <person name="Kim S.-G."/>
        </authorList>
    </citation>
    <scope>NUCLEOTIDE SEQUENCE</scope>
    <source>
        <strain evidence="2">BKB1-1</strain>
    </source>
</reference>
<protein>
    <submittedName>
        <fullName evidence="2">BNR repeat-containing protein</fullName>
    </submittedName>
</protein>
<dbReference type="Pfam" id="PF15892">
    <property type="entry name" value="BNR_4"/>
    <property type="match status" value="1"/>
</dbReference>
<dbReference type="Proteomes" id="UP001065174">
    <property type="component" value="Chromosome"/>
</dbReference>
<dbReference type="InterPro" id="IPR036278">
    <property type="entry name" value="Sialidase_sf"/>
</dbReference>
<keyword evidence="3" id="KW-1185">Reference proteome</keyword>
<evidence type="ECO:0000313" key="3">
    <source>
        <dbReference type="Proteomes" id="UP001065174"/>
    </source>
</evidence>
<evidence type="ECO:0000256" key="1">
    <source>
        <dbReference type="SAM" id="SignalP"/>
    </source>
</evidence>
<keyword evidence="1" id="KW-0732">Signal</keyword>
<dbReference type="SUPFAM" id="SSF110296">
    <property type="entry name" value="Oligoxyloglucan reducing end-specific cellobiohydrolase"/>
    <property type="match status" value="1"/>
</dbReference>
<evidence type="ECO:0000313" key="2">
    <source>
        <dbReference type="EMBL" id="UXP32038.1"/>
    </source>
</evidence>
<dbReference type="RefSeq" id="WP_262309475.1">
    <property type="nucleotide sequence ID" value="NZ_CP106679.1"/>
</dbReference>
<accession>A0ABY6CRP7</accession>
<proteinExistence type="predicted"/>
<feature type="signal peptide" evidence="1">
    <location>
        <begin position="1"/>
        <end position="20"/>
    </location>
</feature>
<name>A0ABY6CRP7_9BACT</name>
<gene>
    <name evidence="2" type="ORF">N6H18_16980</name>
</gene>
<dbReference type="EMBL" id="CP106679">
    <property type="protein sequence ID" value="UXP32038.1"/>
    <property type="molecule type" value="Genomic_DNA"/>
</dbReference>
<organism evidence="2 3">
    <name type="scientific">Reichenbachiella agarivorans</name>
    <dbReference type="NCBI Taxonomy" id="2979464"/>
    <lineage>
        <taxon>Bacteria</taxon>
        <taxon>Pseudomonadati</taxon>
        <taxon>Bacteroidota</taxon>
        <taxon>Cytophagia</taxon>
        <taxon>Cytophagales</taxon>
        <taxon>Reichenbachiellaceae</taxon>
        <taxon>Reichenbachiella</taxon>
    </lineage>
</organism>
<dbReference type="SUPFAM" id="SSF50939">
    <property type="entry name" value="Sialidases"/>
    <property type="match status" value="1"/>
</dbReference>
<sequence>MKKNYLILCVLLCVSFISKAQNKINTITDAGAWCWFSDPRAIYLHGDRSGVLTGWVKSDGSIEAALINPKTGDWQSQILYPQLEKDDHDNPAFVELPDQNYMAFYAKHVKQHLYYQHASTADSSLFDDPITYDPIDPKVLARYPRGGVTYTNPYVLSKEDNRIYCMGRWTGFKPNIMWSDDLGQSFTKSKVFIAEEGFEPSNRPYVKYYSDGKSRIHIIFTDGHPRNESLNSVYYAYYEAGAFWKADGSKICNIDQIPFAPEQATVVYQATTDSGRAWVYDIVADKKGRPTILYARYPSEEEHLYYYAQYDGKQWHDSFICNSGQWFPQTVDGQTEKEPHYSAGMVLHPRDPNTVYLSRSVAGVFEIEKWTTQNQGKDWSSTAMTSGSSKDNVRPYIPRNMQRKDQPMLLWMENDHYVHYTNYKSAIKYVTIP</sequence>